<protein>
    <recommendedName>
        <fullName evidence="5">Addiction module toxin RelE</fullName>
    </recommendedName>
</protein>
<dbReference type="PANTHER" id="PTHR35601">
    <property type="entry name" value="TOXIN RELE"/>
    <property type="match status" value="1"/>
</dbReference>
<dbReference type="Gene3D" id="3.30.2310.20">
    <property type="entry name" value="RelE-like"/>
    <property type="match status" value="1"/>
</dbReference>
<proteinExistence type="inferred from homology"/>
<reference evidence="3 4" key="1">
    <citation type="journal article" date="2016" name="Nat. Commun.">
        <title>Thousands of microbial genomes shed light on interconnected biogeochemical processes in an aquifer system.</title>
        <authorList>
            <person name="Anantharaman K."/>
            <person name="Brown C.T."/>
            <person name="Hug L.A."/>
            <person name="Sharon I."/>
            <person name="Castelle C.J."/>
            <person name="Probst A.J."/>
            <person name="Thomas B.C."/>
            <person name="Singh A."/>
            <person name="Wilkins M.J."/>
            <person name="Karaoz U."/>
            <person name="Brodie E.L."/>
            <person name="Williams K.H."/>
            <person name="Hubbard S.S."/>
            <person name="Banfield J.F."/>
        </authorList>
    </citation>
    <scope>NUCLEOTIDE SEQUENCE [LARGE SCALE GENOMIC DNA]</scope>
</reference>
<evidence type="ECO:0008006" key="5">
    <source>
        <dbReference type="Google" id="ProtNLM"/>
    </source>
</evidence>
<dbReference type="Proteomes" id="UP000177097">
    <property type="component" value="Unassembled WGS sequence"/>
</dbReference>
<dbReference type="STRING" id="1802389.A3C17_03595"/>
<dbReference type="AlphaFoldDB" id="A0A1F7U186"/>
<sequence length="87" mass="10433">MVYKFVLTKQAATDLRSLEKETVKRILKKLIWFEKQSEPLHYAKRLREPAAGDVRFRIGDYRAIALINHKQKRIEIVQIGHRREIYL</sequence>
<dbReference type="InterPro" id="IPR007712">
    <property type="entry name" value="RelE/ParE_toxin"/>
</dbReference>
<dbReference type="EMBL" id="MGDX01000012">
    <property type="protein sequence ID" value="OGL71447.1"/>
    <property type="molecule type" value="Genomic_DNA"/>
</dbReference>
<evidence type="ECO:0000256" key="1">
    <source>
        <dbReference type="ARBA" id="ARBA00006226"/>
    </source>
</evidence>
<dbReference type="InterPro" id="IPR035093">
    <property type="entry name" value="RelE/ParE_toxin_dom_sf"/>
</dbReference>
<name>A0A1F7U186_9BACT</name>
<keyword evidence="2" id="KW-1277">Toxin-antitoxin system</keyword>
<dbReference type="Pfam" id="PF05016">
    <property type="entry name" value="ParE_toxin"/>
    <property type="match status" value="1"/>
</dbReference>
<evidence type="ECO:0000313" key="3">
    <source>
        <dbReference type="EMBL" id="OGL71447.1"/>
    </source>
</evidence>
<dbReference type="SUPFAM" id="SSF143011">
    <property type="entry name" value="RelE-like"/>
    <property type="match status" value="1"/>
</dbReference>
<dbReference type="PANTHER" id="PTHR35601:SF1">
    <property type="entry name" value="TOXIN RELE"/>
    <property type="match status" value="1"/>
</dbReference>
<evidence type="ECO:0000313" key="4">
    <source>
        <dbReference type="Proteomes" id="UP000177097"/>
    </source>
</evidence>
<evidence type="ECO:0000256" key="2">
    <source>
        <dbReference type="ARBA" id="ARBA00022649"/>
    </source>
</evidence>
<organism evidence="3 4">
    <name type="scientific">Candidatus Uhrbacteria bacterium RIFCSPHIGHO2_02_FULL_53_13</name>
    <dbReference type="NCBI Taxonomy" id="1802389"/>
    <lineage>
        <taxon>Bacteria</taxon>
        <taxon>Candidatus Uhriibacteriota</taxon>
    </lineage>
</organism>
<gene>
    <name evidence="3" type="ORF">A3C17_03595</name>
</gene>
<comment type="caution">
    <text evidence="3">The sequence shown here is derived from an EMBL/GenBank/DDBJ whole genome shotgun (WGS) entry which is preliminary data.</text>
</comment>
<comment type="similarity">
    <text evidence="1">Belongs to the RelE toxin family.</text>
</comment>
<accession>A0A1F7U186</accession>